<organism evidence="1 2">
    <name type="scientific">Pseudomonas yamanorum</name>
    <dbReference type="NCBI Taxonomy" id="515393"/>
    <lineage>
        <taxon>Bacteria</taxon>
        <taxon>Pseudomonadati</taxon>
        <taxon>Pseudomonadota</taxon>
        <taxon>Gammaproteobacteria</taxon>
        <taxon>Pseudomonadales</taxon>
        <taxon>Pseudomonadaceae</taxon>
        <taxon>Pseudomonas</taxon>
    </lineage>
</organism>
<sequence length="68" mass="7333">MAKTSDKPVAGAEPGPTFRDKLYTSRTLILPDSGRVLAVLKAQVSVPAADTEALAYLKANEEFELLQE</sequence>
<protein>
    <submittedName>
        <fullName evidence="1">Uncharacterized protein</fullName>
    </submittedName>
</protein>
<evidence type="ECO:0000313" key="1">
    <source>
        <dbReference type="EMBL" id="NWE75113.1"/>
    </source>
</evidence>
<name>A0A7Y8FA28_9PSED</name>
<evidence type="ECO:0000313" key="2">
    <source>
        <dbReference type="Proteomes" id="UP000537188"/>
    </source>
</evidence>
<dbReference type="AlphaFoldDB" id="A0A7Y8FA28"/>
<reference evidence="1 2" key="1">
    <citation type="submission" date="2020-04" db="EMBL/GenBank/DDBJ databases">
        <title>Molecular characterization of pseudomonads from Agaricus bisporus reveal novel blotch 2 pathogens in Western Europe.</title>
        <authorList>
            <person name="Taparia T."/>
            <person name="Krijger M."/>
            <person name="Haynes E."/>
            <person name="Elpinstone J.G."/>
            <person name="Noble R."/>
            <person name="Van Der Wolf J."/>
        </authorList>
    </citation>
    <scope>NUCLEOTIDE SEQUENCE [LARGE SCALE GENOMIC DNA]</scope>
    <source>
        <strain evidence="1 2">IPO3781</strain>
    </source>
</reference>
<accession>A0A7Y8FA28</accession>
<proteinExistence type="predicted"/>
<dbReference type="RefSeq" id="WP_177113044.1">
    <property type="nucleotide sequence ID" value="NZ_JACARF010000005.1"/>
</dbReference>
<dbReference type="Proteomes" id="UP000537188">
    <property type="component" value="Unassembled WGS sequence"/>
</dbReference>
<comment type="caution">
    <text evidence="1">The sequence shown here is derived from an EMBL/GenBank/DDBJ whole genome shotgun (WGS) entry which is preliminary data.</text>
</comment>
<dbReference type="EMBL" id="JACARF010000005">
    <property type="protein sequence ID" value="NWE75113.1"/>
    <property type="molecule type" value="Genomic_DNA"/>
</dbReference>
<gene>
    <name evidence="1" type="ORF">HX828_06070</name>
</gene>